<dbReference type="InterPro" id="IPR050312">
    <property type="entry name" value="IolE/XylAMocC-like"/>
</dbReference>
<dbReference type="AlphaFoldDB" id="A0A3D9I454"/>
<keyword evidence="3" id="KW-1185">Reference proteome</keyword>
<dbReference type="InterPro" id="IPR013022">
    <property type="entry name" value="Xyl_isomerase-like_TIM-brl"/>
</dbReference>
<dbReference type="RefSeq" id="WP_115994449.1">
    <property type="nucleotide sequence ID" value="NZ_QRDY01000013.1"/>
</dbReference>
<feature type="domain" description="Xylose isomerase-like TIM barrel" evidence="1">
    <location>
        <begin position="22"/>
        <end position="178"/>
    </location>
</feature>
<dbReference type="EMBL" id="QRDY01000013">
    <property type="protein sequence ID" value="RED56573.1"/>
    <property type="molecule type" value="Genomic_DNA"/>
</dbReference>
<evidence type="ECO:0000259" key="1">
    <source>
        <dbReference type="Pfam" id="PF01261"/>
    </source>
</evidence>
<comment type="caution">
    <text evidence="2">The sequence shown here is derived from an EMBL/GenBank/DDBJ whole genome shotgun (WGS) entry which is preliminary data.</text>
</comment>
<dbReference type="SUPFAM" id="SSF51658">
    <property type="entry name" value="Xylose isomerase-like"/>
    <property type="match status" value="1"/>
</dbReference>
<evidence type="ECO:0000313" key="2">
    <source>
        <dbReference type="EMBL" id="RED56573.1"/>
    </source>
</evidence>
<keyword evidence="2" id="KW-0413">Isomerase</keyword>
<dbReference type="PANTHER" id="PTHR12110:SF21">
    <property type="entry name" value="XYLOSE ISOMERASE-LIKE TIM BARREL DOMAIN-CONTAINING PROTEIN"/>
    <property type="match status" value="1"/>
</dbReference>
<name>A0A3D9I454_9BACL</name>
<protein>
    <submittedName>
        <fullName evidence="2">Sugar phosphate isomerase/epimerase</fullName>
    </submittedName>
</protein>
<dbReference type="PANTHER" id="PTHR12110">
    <property type="entry name" value="HYDROXYPYRUVATE ISOMERASE"/>
    <property type="match status" value="1"/>
</dbReference>
<organism evidence="2 3">
    <name type="scientific">Cohnella lupini</name>
    <dbReference type="NCBI Taxonomy" id="1294267"/>
    <lineage>
        <taxon>Bacteria</taxon>
        <taxon>Bacillati</taxon>
        <taxon>Bacillota</taxon>
        <taxon>Bacilli</taxon>
        <taxon>Bacillales</taxon>
        <taxon>Paenibacillaceae</taxon>
        <taxon>Cohnella</taxon>
    </lineage>
</organism>
<dbReference type="OrthoDB" id="2555274at2"/>
<proteinExistence type="predicted"/>
<sequence>MKLKIFKALWGMEHLPLEQQFKMISDAGYSGIESGMPDQASEQLFRQLLAKHGLEFSAMVFTDGDHKESFKRQVERAVTFSPVLINAHSARDDMSYEDQLDFYRFSMDIEQASGIPIAHETHRGRAMYTPWTTERLLKDIPGLSLCADFSHWCVVCESLLENQGERMKLAIDRTIHVHTRVGYQEGPQVNHPAAPEHAAALAAHSAWWRDIVRSRRDQGAKSLIIVPEFGPPGYLQTLPFTNQPVSDLWEVCLWMKGYVESQSKEWLA</sequence>
<accession>A0A3D9I454</accession>
<reference evidence="2 3" key="1">
    <citation type="submission" date="2018-07" db="EMBL/GenBank/DDBJ databases">
        <title>Genomic Encyclopedia of Type Strains, Phase III (KMG-III): the genomes of soil and plant-associated and newly described type strains.</title>
        <authorList>
            <person name="Whitman W."/>
        </authorList>
    </citation>
    <scope>NUCLEOTIDE SEQUENCE [LARGE SCALE GENOMIC DNA]</scope>
    <source>
        <strain evidence="2 3">CECT 8236</strain>
    </source>
</reference>
<dbReference type="Gene3D" id="3.20.20.150">
    <property type="entry name" value="Divalent-metal-dependent TIM barrel enzymes"/>
    <property type="match status" value="1"/>
</dbReference>
<gene>
    <name evidence="2" type="ORF">DFP95_11346</name>
</gene>
<dbReference type="Pfam" id="PF01261">
    <property type="entry name" value="AP_endonuc_2"/>
    <property type="match status" value="1"/>
</dbReference>
<dbReference type="Proteomes" id="UP000256869">
    <property type="component" value="Unassembled WGS sequence"/>
</dbReference>
<dbReference type="InterPro" id="IPR036237">
    <property type="entry name" value="Xyl_isomerase-like_sf"/>
</dbReference>
<evidence type="ECO:0000313" key="3">
    <source>
        <dbReference type="Proteomes" id="UP000256869"/>
    </source>
</evidence>
<dbReference type="GO" id="GO:0016853">
    <property type="term" value="F:isomerase activity"/>
    <property type="evidence" value="ECO:0007669"/>
    <property type="project" value="UniProtKB-KW"/>
</dbReference>